<dbReference type="HOGENOM" id="CLU_014924_2_0_1"/>
<evidence type="ECO:0000256" key="1">
    <source>
        <dbReference type="ARBA" id="ARBA00004123"/>
    </source>
</evidence>
<dbReference type="Pfam" id="PF11951">
    <property type="entry name" value="Fungal_trans_2"/>
    <property type="match status" value="1"/>
</dbReference>
<keyword evidence="2" id="KW-0539">Nucleus</keyword>
<dbReference type="Proteomes" id="UP000054321">
    <property type="component" value="Unassembled WGS sequence"/>
</dbReference>
<evidence type="ECO:0000313" key="4">
    <source>
        <dbReference type="Proteomes" id="UP000054321"/>
    </source>
</evidence>
<dbReference type="OrthoDB" id="25818at2759"/>
<organism evidence="3 4">
    <name type="scientific">Oidiodendron maius (strain Zn)</name>
    <dbReference type="NCBI Taxonomy" id="913774"/>
    <lineage>
        <taxon>Eukaryota</taxon>
        <taxon>Fungi</taxon>
        <taxon>Dikarya</taxon>
        <taxon>Ascomycota</taxon>
        <taxon>Pezizomycotina</taxon>
        <taxon>Leotiomycetes</taxon>
        <taxon>Leotiomycetes incertae sedis</taxon>
        <taxon>Myxotrichaceae</taxon>
        <taxon>Oidiodendron</taxon>
    </lineage>
</organism>
<dbReference type="STRING" id="913774.A0A0C3H584"/>
<protein>
    <recommendedName>
        <fullName evidence="5">Zn(2)-C6 fungal-type domain-containing protein</fullName>
    </recommendedName>
</protein>
<dbReference type="PANTHER" id="PTHR37534:SF15">
    <property type="entry name" value="ZN(II)2CYS6 TRANSCRIPTION FACTOR (EUROFUNG)"/>
    <property type="match status" value="1"/>
</dbReference>
<dbReference type="GO" id="GO:0000976">
    <property type="term" value="F:transcription cis-regulatory region binding"/>
    <property type="evidence" value="ECO:0007669"/>
    <property type="project" value="TreeGrafter"/>
</dbReference>
<name>A0A0C3H584_OIDMZ</name>
<dbReference type="CDD" id="cd00067">
    <property type="entry name" value="GAL4"/>
    <property type="match status" value="1"/>
</dbReference>
<proteinExistence type="predicted"/>
<dbReference type="GO" id="GO:0008270">
    <property type="term" value="F:zinc ion binding"/>
    <property type="evidence" value="ECO:0007669"/>
    <property type="project" value="InterPro"/>
</dbReference>
<dbReference type="InterPro" id="IPR001138">
    <property type="entry name" value="Zn2Cys6_DnaBD"/>
</dbReference>
<sequence>MGTRLCILKKKCSETRPRCDRCTEQDVQCEYPVTIKRRHERKLFARSPSPYRSLYGSQDSGSPACHTVRWSGPDIQGAGMLEDEVSIIRKWQASSRYRFPDACNPRSDLEDTCEDDMDENIQTVSLINSPISVAYFQGNCLDYMNTPSLVASPLAEFNSPAFIELADTKNRRVLINYFCTVLSHLIVFKDDAKNPFRRLLLPLSYLSSPVKNAIFALSSAHLECRGVVNEEKSLDFHNRALQGLFQLLSQKDQSNVEETLGTILLLVYYEAAFHFYDVITALSLGTAPNISTLPIVIANLSSPSLHNAQSGSPLSAVDTLLGLFADLWPVIHRLSSLLPLKTSLEAAILSGQTSKIIVLSTELDIAAKSIELSLTQWRPSQSSPVGIGSDAQENCADKMRFQAILNNAEAYRHSAFVYLYRVIHTHPRSHPSVQDNTHVSLVACSNAVRYARQCHDGPMSALLWPLFVAACEATTEEDRVLATDAFCGIEKRQCMNNIRRAWEVVQEVWRKVDLQHGADVNWRDICKEKGFNIVLG</sequence>
<dbReference type="GO" id="GO:0045944">
    <property type="term" value="P:positive regulation of transcription by RNA polymerase II"/>
    <property type="evidence" value="ECO:0007669"/>
    <property type="project" value="TreeGrafter"/>
</dbReference>
<comment type="subcellular location">
    <subcellularLocation>
        <location evidence="1">Nucleus</location>
    </subcellularLocation>
</comment>
<accession>A0A0C3H584</accession>
<dbReference type="AlphaFoldDB" id="A0A0C3H584"/>
<evidence type="ECO:0000256" key="2">
    <source>
        <dbReference type="ARBA" id="ARBA00023242"/>
    </source>
</evidence>
<dbReference type="InParanoid" id="A0A0C3H584"/>
<dbReference type="GO" id="GO:0000981">
    <property type="term" value="F:DNA-binding transcription factor activity, RNA polymerase II-specific"/>
    <property type="evidence" value="ECO:0007669"/>
    <property type="project" value="InterPro"/>
</dbReference>
<evidence type="ECO:0008006" key="5">
    <source>
        <dbReference type="Google" id="ProtNLM"/>
    </source>
</evidence>
<gene>
    <name evidence="3" type="ORF">OIDMADRAFT_105094</name>
</gene>
<keyword evidence="4" id="KW-1185">Reference proteome</keyword>
<reference evidence="4" key="2">
    <citation type="submission" date="2015-01" db="EMBL/GenBank/DDBJ databases">
        <title>Evolutionary Origins and Diversification of the Mycorrhizal Mutualists.</title>
        <authorList>
            <consortium name="DOE Joint Genome Institute"/>
            <consortium name="Mycorrhizal Genomics Consortium"/>
            <person name="Kohler A."/>
            <person name="Kuo A."/>
            <person name="Nagy L.G."/>
            <person name="Floudas D."/>
            <person name="Copeland A."/>
            <person name="Barry K.W."/>
            <person name="Cichocki N."/>
            <person name="Veneault-Fourrey C."/>
            <person name="LaButti K."/>
            <person name="Lindquist E.A."/>
            <person name="Lipzen A."/>
            <person name="Lundell T."/>
            <person name="Morin E."/>
            <person name="Murat C."/>
            <person name="Riley R."/>
            <person name="Ohm R."/>
            <person name="Sun H."/>
            <person name="Tunlid A."/>
            <person name="Henrissat B."/>
            <person name="Grigoriev I.V."/>
            <person name="Hibbett D.S."/>
            <person name="Martin F."/>
        </authorList>
    </citation>
    <scope>NUCLEOTIDE SEQUENCE [LARGE SCALE GENOMIC DNA]</scope>
    <source>
        <strain evidence="4">Zn</strain>
    </source>
</reference>
<reference evidence="3 4" key="1">
    <citation type="submission" date="2014-04" db="EMBL/GenBank/DDBJ databases">
        <authorList>
            <consortium name="DOE Joint Genome Institute"/>
            <person name="Kuo A."/>
            <person name="Martino E."/>
            <person name="Perotto S."/>
            <person name="Kohler A."/>
            <person name="Nagy L.G."/>
            <person name="Floudas D."/>
            <person name="Copeland A."/>
            <person name="Barry K.W."/>
            <person name="Cichocki N."/>
            <person name="Veneault-Fourrey C."/>
            <person name="LaButti K."/>
            <person name="Lindquist E.A."/>
            <person name="Lipzen A."/>
            <person name="Lundell T."/>
            <person name="Morin E."/>
            <person name="Murat C."/>
            <person name="Sun H."/>
            <person name="Tunlid A."/>
            <person name="Henrissat B."/>
            <person name="Grigoriev I.V."/>
            <person name="Hibbett D.S."/>
            <person name="Martin F."/>
            <person name="Nordberg H.P."/>
            <person name="Cantor M.N."/>
            <person name="Hua S.X."/>
        </authorList>
    </citation>
    <scope>NUCLEOTIDE SEQUENCE [LARGE SCALE GENOMIC DNA]</scope>
    <source>
        <strain evidence="3 4">Zn</strain>
    </source>
</reference>
<dbReference type="PANTHER" id="PTHR37534">
    <property type="entry name" value="TRANSCRIPTIONAL ACTIVATOR PROTEIN UGA3"/>
    <property type="match status" value="1"/>
</dbReference>
<dbReference type="InterPro" id="IPR021858">
    <property type="entry name" value="Fun_TF"/>
</dbReference>
<evidence type="ECO:0000313" key="3">
    <source>
        <dbReference type="EMBL" id="KIM98519.1"/>
    </source>
</evidence>
<dbReference type="EMBL" id="KN832880">
    <property type="protein sequence ID" value="KIM98519.1"/>
    <property type="molecule type" value="Genomic_DNA"/>
</dbReference>
<dbReference type="GO" id="GO:0005634">
    <property type="term" value="C:nucleus"/>
    <property type="evidence" value="ECO:0007669"/>
    <property type="project" value="UniProtKB-SubCell"/>
</dbReference>